<evidence type="ECO:0000256" key="4">
    <source>
        <dbReference type="ARBA" id="ARBA00022989"/>
    </source>
</evidence>
<evidence type="ECO:0000256" key="10">
    <source>
        <dbReference type="SAM" id="Phobius"/>
    </source>
</evidence>
<dbReference type="AlphaFoldDB" id="A0AAD9L6F1"/>
<evidence type="ECO:0000256" key="9">
    <source>
        <dbReference type="SAM" id="MobiDB-lite"/>
    </source>
</evidence>
<dbReference type="PANTHER" id="PTHR10258:SF8">
    <property type="entry name" value="CALCIUM-ACTIVATED POTASSIUM CHANNEL BK ALPHA SUBUNIT DOMAIN-CONTAINING PROTEIN"/>
    <property type="match status" value="1"/>
</dbReference>
<evidence type="ECO:0000256" key="3">
    <source>
        <dbReference type="ARBA" id="ARBA00022692"/>
    </source>
</evidence>
<sequence>MTDSSTPQPDAEQLQQRQQRHHAREKLRHKVILGLGIVLGVIGASLMVLLGVLYVGPYVRTKSMRRTTCTATSATHYDDTIVRCSCASDGCRSSYPCLKVLVNFTTTDGEQVSNATLYNSLDTYELQGATLHCSYHKCSRKPLSNVEAINAFAETHGNASTTYHCYYDPADLSYSLLTVVGRTKVVHCMLWPALSVLTGLVILLVYVLDVNVCRSRRQTAGGGPYNSLDRPWLKRHEGHYERVKV</sequence>
<evidence type="ECO:0000256" key="6">
    <source>
        <dbReference type="ARBA" id="ARBA00023136"/>
    </source>
</evidence>
<comment type="caution">
    <text evidence="11">The sequence shown here is derived from an EMBL/GenBank/DDBJ whole genome shotgun (WGS) entry which is preliminary data.</text>
</comment>
<keyword evidence="8" id="KW-0407">Ion channel</keyword>
<keyword evidence="6 10" id="KW-0472">Membrane</keyword>
<evidence type="ECO:0000313" key="12">
    <source>
        <dbReference type="Proteomes" id="UP001209878"/>
    </source>
</evidence>
<proteinExistence type="predicted"/>
<keyword evidence="5" id="KW-0406">Ion transport</keyword>
<evidence type="ECO:0000256" key="7">
    <source>
        <dbReference type="ARBA" id="ARBA00023180"/>
    </source>
</evidence>
<dbReference type="GO" id="GO:0015459">
    <property type="term" value="F:potassium channel regulator activity"/>
    <property type="evidence" value="ECO:0007669"/>
    <property type="project" value="TreeGrafter"/>
</dbReference>
<evidence type="ECO:0000256" key="5">
    <source>
        <dbReference type="ARBA" id="ARBA00023065"/>
    </source>
</evidence>
<evidence type="ECO:0000256" key="1">
    <source>
        <dbReference type="ARBA" id="ARBA00004141"/>
    </source>
</evidence>
<keyword evidence="7" id="KW-0325">Glycoprotein</keyword>
<dbReference type="Pfam" id="PF03185">
    <property type="entry name" value="CaKB"/>
    <property type="match status" value="1"/>
</dbReference>
<keyword evidence="4 10" id="KW-1133">Transmembrane helix</keyword>
<keyword evidence="12" id="KW-1185">Reference proteome</keyword>
<dbReference type="GO" id="GO:0005513">
    <property type="term" value="P:detection of calcium ion"/>
    <property type="evidence" value="ECO:0007669"/>
    <property type="project" value="TreeGrafter"/>
</dbReference>
<feature type="transmembrane region" description="Helical" evidence="10">
    <location>
        <begin position="189"/>
        <end position="208"/>
    </location>
</feature>
<dbReference type="EMBL" id="JAODUO010000298">
    <property type="protein sequence ID" value="KAK2183719.1"/>
    <property type="molecule type" value="Genomic_DNA"/>
</dbReference>
<protein>
    <submittedName>
        <fullName evidence="11">Uncharacterized protein</fullName>
    </submittedName>
</protein>
<evidence type="ECO:0000313" key="11">
    <source>
        <dbReference type="EMBL" id="KAK2183719.1"/>
    </source>
</evidence>
<organism evidence="11 12">
    <name type="scientific">Ridgeia piscesae</name>
    <name type="common">Tubeworm</name>
    <dbReference type="NCBI Taxonomy" id="27915"/>
    <lineage>
        <taxon>Eukaryota</taxon>
        <taxon>Metazoa</taxon>
        <taxon>Spiralia</taxon>
        <taxon>Lophotrochozoa</taxon>
        <taxon>Annelida</taxon>
        <taxon>Polychaeta</taxon>
        <taxon>Sedentaria</taxon>
        <taxon>Canalipalpata</taxon>
        <taxon>Sabellida</taxon>
        <taxon>Siboglinidae</taxon>
        <taxon>Ridgeia</taxon>
    </lineage>
</organism>
<dbReference type="GO" id="GO:0008076">
    <property type="term" value="C:voltage-gated potassium channel complex"/>
    <property type="evidence" value="ECO:0007669"/>
    <property type="project" value="TreeGrafter"/>
</dbReference>
<accession>A0AAD9L6F1</accession>
<keyword evidence="2" id="KW-0813">Transport</keyword>
<keyword evidence="3 10" id="KW-0812">Transmembrane</keyword>
<dbReference type="InterPro" id="IPR003930">
    <property type="entry name" value="K_chnl_Ca-activ_BK_bsu"/>
</dbReference>
<name>A0AAD9L6F1_RIDPI</name>
<comment type="subcellular location">
    <subcellularLocation>
        <location evidence="1">Membrane</location>
        <topology evidence="1">Multi-pass membrane protein</topology>
    </subcellularLocation>
</comment>
<dbReference type="Proteomes" id="UP001209878">
    <property type="component" value="Unassembled WGS sequence"/>
</dbReference>
<evidence type="ECO:0000256" key="8">
    <source>
        <dbReference type="ARBA" id="ARBA00023303"/>
    </source>
</evidence>
<dbReference type="GO" id="GO:0015269">
    <property type="term" value="F:calcium-activated potassium channel activity"/>
    <property type="evidence" value="ECO:0007669"/>
    <property type="project" value="InterPro"/>
</dbReference>
<evidence type="ECO:0000256" key="2">
    <source>
        <dbReference type="ARBA" id="ARBA00022448"/>
    </source>
</evidence>
<feature type="transmembrane region" description="Helical" evidence="10">
    <location>
        <begin position="31"/>
        <end position="56"/>
    </location>
</feature>
<feature type="region of interest" description="Disordered" evidence="9">
    <location>
        <begin position="1"/>
        <end position="21"/>
    </location>
</feature>
<reference evidence="11" key="1">
    <citation type="journal article" date="2023" name="Mol. Biol. Evol.">
        <title>Third-Generation Sequencing Reveals the Adaptive Role of the Epigenome in Three Deep-Sea Polychaetes.</title>
        <authorList>
            <person name="Perez M."/>
            <person name="Aroh O."/>
            <person name="Sun Y."/>
            <person name="Lan Y."/>
            <person name="Juniper S.K."/>
            <person name="Young C.R."/>
            <person name="Angers B."/>
            <person name="Qian P.Y."/>
        </authorList>
    </citation>
    <scope>NUCLEOTIDE SEQUENCE</scope>
    <source>
        <strain evidence="11">R07B-5</strain>
    </source>
</reference>
<gene>
    <name evidence="11" type="ORF">NP493_298g00043</name>
</gene>
<dbReference type="PANTHER" id="PTHR10258">
    <property type="entry name" value="CALCIUM-ACTIVATED POTASSIUM CHANNEL SUBUNIT BETA"/>
    <property type="match status" value="1"/>
</dbReference>